<feature type="non-terminal residue" evidence="1">
    <location>
        <position position="1"/>
    </location>
</feature>
<dbReference type="InterPro" id="IPR016024">
    <property type="entry name" value="ARM-type_fold"/>
</dbReference>
<dbReference type="SUPFAM" id="SSF48371">
    <property type="entry name" value="ARM repeat"/>
    <property type="match status" value="1"/>
</dbReference>
<accession>A0AAV2QUW3</accession>
<dbReference type="Proteomes" id="UP001497623">
    <property type="component" value="Unassembled WGS sequence"/>
</dbReference>
<dbReference type="PANTHER" id="PTHR46241">
    <property type="entry name" value="ARMADILLO REPEAT-CONTAINING PROTEIN 4 ARMC4"/>
    <property type="match status" value="1"/>
</dbReference>
<proteinExistence type="predicted"/>
<feature type="non-terminal residue" evidence="1">
    <location>
        <position position="133"/>
    </location>
</feature>
<name>A0AAV2QUW3_MEGNR</name>
<reference evidence="1 2" key="1">
    <citation type="submission" date="2024-05" db="EMBL/GenBank/DDBJ databases">
        <authorList>
            <person name="Wallberg A."/>
        </authorList>
    </citation>
    <scope>NUCLEOTIDE SEQUENCE [LARGE SCALE GENOMIC DNA]</scope>
</reference>
<evidence type="ECO:0000313" key="1">
    <source>
        <dbReference type="EMBL" id="CAL4102777.1"/>
    </source>
</evidence>
<comment type="caution">
    <text evidence="1">The sequence shown here is derived from an EMBL/GenBank/DDBJ whole genome shotgun (WGS) entry which is preliminary data.</text>
</comment>
<gene>
    <name evidence="1" type="ORF">MNOR_LOCUS17390</name>
</gene>
<keyword evidence="2" id="KW-1185">Reference proteome</keyword>
<dbReference type="InterPro" id="IPR011989">
    <property type="entry name" value="ARM-like"/>
</dbReference>
<protein>
    <submittedName>
        <fullName evidence="1">Uncharacterized protein</fullName>
    </submittedName>
</protein>
<dbReference type="PANTHER" id="PTHR46241:SF1">
    <property type="entry name" value="OUTER DYNEIN ARM-DOCKING COMPLEX SUBUNIT 2"/>
    <property type="match status" value="1"/>
</dbReference>
<dbReference type="EMBL" id="CAXKWB010011935">
    <property type="protein sequence ID" value="CAL4102777.1"/>
    <property type="molecule type" value="Genomic_DNA"/>
</dbReference>
<dbReference type="Gene3D" id="1.25.10.10">
    <property type="entry name" value="Leucine-rich Repeat Variant"/>
    <property type="match status" value="1"/>
</dbReference>
<dbReference type="AlphaFoldDB" id="A0AAV2QUW3"/>
<sequence>PECCEILQRGGGVTTLIQLLRRTSDKLLLNVTHALGACANDDDALEALLQQDGLRLLWSHLKNPNARVQASAANAICTCLQQEQQVGKTDKKRREKERKALVGQSLAEVVRSLVGGIELLVSLLDSECEAVLS</sequence>
<organism evidence="1 2">
    <name type="scientific">Meganyctiphanes norvegica</name>
    <name type="common">Northern krill</name>
    <name type="synonym">Thysanopoda norvegica</name>
    <dbReference type="NCBI Taxonomy" id="48144"/>
    <lineage>
        <taxon>Eukaryota</taxon>
        <taxon>Metazoa</taxon>
        <taxon>Ecdysozoa</taxon>
        <taxon>Arthropoda</taxon>
        <taxon>Crustacea</taxon>
        <taxon>Multicrustacea</taxon>
        <taxon>Malacostraca</taxon>
        <taxon>Eumalacostraca</taxon>
        <taxon>Eucarida</taxon>
        <taxon>Euphausiacea</taxon>
        <taxon>Euphausiidae</taxon>
        <taxon>Meganyctiphanes</taxon>
    </lineage>
</organism>
<evidence type="ECO:0000313" key="2">
    <source>
        <dbReference type="Proteomes" id="UP001497623"/>
    </source>
</evidence>